<dbReference type="InterPro" id="IPR057567">
    <property type="entry name" value="TPR_TTI1_C"/>
</dbReference>
<evidence type="ECO:0000259" key="3">
    <source>
        <dbReference type="Pfam" id="PF24181"/>
    </source>
</evidence>
<feature type="domain" description="TTI1 N-terminal TPR" evidence="2">
    <location>
        <begin position="45"/>
        <end position="336"/>
    </location>
</feature>
<evidence type="ECO:0000256" key="1">
    <source>
        <dbReference type="SAM" id="MobiDB-lite"/>
    </source>
</evidence>
<comment type="caution">
    <text evidence="4">The sequence shown here is derived from an EMBL/GenBank/DDBJ whole genome shotgun (WGS) entry which is preliminary data.</text>
</comment>
<evidence type="ECO:0000259" key="2">
    <source>
        <dbReference type="Pfam" id="PF24173"/>
    </source>
</evidence>
<dbReference type="Pfam" id="PF24181">
    <property type="entry name" value="TPR_TTI1_C"/>
    <property type="match status" value="1"/>
</dbReference>
<dbReference type="AlphaFoldDB" id="A0A1V9YIL4"/>
<dbReference type="Gene3D" id="1.25.10.10">
    <property type="entry name" value="Leucine-rich Repeat Variant"/>
    <property type="match status" value="1"/>
</dbReference>
<dbReference type="InterPro" id="IPR049362">
    <property type="entry name" value="TTI1_rpt"/>
</dbReference>
<dbReference type="PANTHER" id="PTHR18460">
    <property type="entry name" value="TEL2 INTERACTING PROTEIN 1 TTI1 FAMILY MEMBER"/>
    <property type="match status" value="1"/>
</dbReference>
<dbReference type="PANTHER" id="PTHR18460:SF3">
    <property type="entry name" value="TELO2-INTERACTING PROTEIN 1 HOMOLOG"/>
    <property type="match status" value="1"/>
</dbReference>
<dbReference type="InterPro" id="IPR011989">
    <property type="entry name" value="ARM-like"/>
</dbReference>
<feature type="compositionally biased region" description="Pro residues" evidence="1">
    <location>
        <begin position="253"/>
        <end position="262"/>
    </location>
</feature>
<dbReference type="Pfam" id="PF21547">
    <property type="entry name" value="TTI1"/>
    <property type="match status" value="1"/>
</dbReference>
<feature type="domain" description="TTI1 C-terminal TPR" evidence="3">
    <location>
        <begin position="732"/>
        <end position="962"/>
    </location>
</feature>
<evidence type="ECO:0000313" key="4">
    <source>
        <dbReference type="EMBL" id="OQR85583.1"/>
    </source>
</evidence>
<organism evidence="4 5">
    <name type="scientific">Achlya hypogyna</name>
    <name type="common">Oomycete</name>
    <name type="synonym">Protoachlya hypogyna</name>
    <dbReference type="NCBI Taxonomy" id="1202772"/>
    <lineage>
        <taxon>Eukaryota</taxon>
        <taxon>Sar</taxon>
        <taxon>Stramenopiles</taxon>
        <taxon>Oomycota</taxon>
        <taxon>Saprolegniomycetes</taxon>
        <taxon>Saprolegniales</taxon>
        <taxon>Achlyaceae</taxon>
        <taxon>Achlya</taxon>
    </lineage>
</organism>
<keyword evidence="5" id="KW-1185">Reference proteome</keyword>
<dbReference type="InterPro" id="IPR057566">
    <property type="entry name" value="TPR_TTI1_N"/>
</dbReference>
<reference evidence="4 5" key="1">
    <citation type="journal article" date="2014" name="Genome Biol. Evol.">
        <title>The secreted proteins of Achlya hypogyna and Thraustotheca clavata identify the ancestral oomycete secretome and reveal gene acquisitions by horizontal gene transfer.</title>
        <authorList>
            <person name="Misner I."/>
            <person name="Blouin N."/>
            <person name="Leonard G."/>
            <person name="Richards T.A."/>
            <person name="Lane C.E."/>
        </authorList>
    </citation>
    <scope>NUCLEOTIDE SEQUENCE [LARGE SCALE GENOMIC DNA]</scope>
    <source>
        <strain evidence="4 5">ATCC 48635</strain>
    </source>
</reference>
<dbReference type="Proteomes" id="UP000243579">
    <property type="component" value="Unassembled WGS sequence"/>
</dbReference>
<sequence>MLALLGLLTHRPHPTTLALISEQMDRLPVVPMKYLWTGLLIAHIHNALQDKDLPASTIERCLEVLSKTFARCDIQATQTTQGQFVPILQTLLLFLPQLDGFEAGYTNVLTDEGRLLVLQCINALCNHATPLPFLAARALVGLSMHSASVLLLVAQKDPVRACRIAALETLTRYARVLDDVDAMTMLLPGVAGSLCKLVHFADYKWGSRLPATAIRCLETVLSLTLRDSRCASLVAKPEYTLEAALRPRVDPQPAAPPTPAPDGLPRVDRSPGWLREAQSNLTPALTMLCSSQRHHSKPRVRAAVVALCHTLVTECRWSLAPAFFVAFETLLSASEDPLPAVHGPAQTALAAVRAGLSPDEALWLRDQAPARLAQHLAALAKRCAVDVEREAEACATLRLVAAYCAWTDVALDGVLPDVLLALQTVLRVDAVDAHVLVHERSTQRDGRGVDVAYFRKRFVHFRSDAAAQLATRLVRVLGVHAPPLVCVDVVLDRLQLPGAPATDLLLMLNHLLLGAARLDGSGSALPTHVVAYVLERLLELPQWAAAVDDSTSLLLEVVGSCAQALGTAFAPLLLHVLYPVVEHLAGHSAVVHQAAAATLHRLACHGGYDDVPELLRGNMDYVVDLLGARLQQLDAYPHTPSVVEGLLAHAGDAPLPLLHDAVRSVVASVDKHIASCHSAGLLRVMLVVVATAPRLPTLPLPPPAPTKADAFVREMRALFDPTAGGPDYAASEAQLDAMLQDADADDPAALEAKTKAAMPVECEPAEDGEDVARQGLTQEIVLRCAYFAAAPDVATSCLACRVLAEALPRLPLAALRPLVARVWPAVAARLDSPRPPVVLAALQVVLVLAQLCGDFVADSFVADAWPRLVGLLQANAPALSRADLVVDAPTAVPSPHSLGHQLQATALRCLATMCAASPVLERVQLDVARAAAAFLRATASPPLQEAARDLFLALAGLNDDALFPLLASLAGLALPAPPSPNFPKYTPDAVRNVAQPVVGSSAAYSANALWLLRELRTEA</sequence>
<name>A0A1V9YIL4_ACHHY</name>
<dbReference type="Pfam" id="PF24176">
    <property type="entry name" value="TPR_TTI1_2nd"/>
    <property type="match status" value="1"/>
</dbReference>
<dbReference type="Pfam" id="PF24173">
    <property type="entry name" value="TPR_TTI1_N"/>
    <property type="match status" value="1"/>
</dbReference>
<dbReference type="GO" id="GO:0005737">
    <property type="term" value="C:cytoplasm"/>
    <property type="evidence" value="ECO:0007669"/>
    <property type="project" value="TreeGrafter"/>
</dbReference>
<dbReference type="InterPro" id="IPR052587">
    <property type="entry name" value="TELO2-interacting_protein_1"/>
</dbReference>
<gene>
    <name evidence="4" type="ORF">ACHHYP_11647</name>
</gene>
<dbReference type="OrthoDB" id="49511at2759"/>
<dbReference type="EMBL" id="JNBR01001648">
    <property type="protein sequence ID" value="OQR85583.1"/>
    <property type="molecule type" value="Genomic_DNA"/>
</dbReference>
<proteinExistence type="predicted"/>
<dbReference type="SUPFAM" id="SSF48371">
    <property type="entry name" value="ARM repeat"/>
    <property type="match status" value="1"/>
</dbReference>
<dbReference type="STRING" id="1202772.A0A1V9YIL4"/>
<evidence type="ECO:0000313" key="5">
    <source>
        <dbReference type="Proteomes" id="UP000243579"/>
    </source>
</evidence>
<feature type="region of interest" description="Disordered" evidence="1">
    <location>
        <begin position="247"/>
        <end position="266"/>
    </location>
</feature>
<accession>A0A1V9YIL4</accession>
<dbReference type="InterPro" id="IPR016024">
    <property type="entry name" value="ARM-type_fold"/>
</dbReference>
<protein>
    <submittedName>
        <fullName evidence="4">Uncharacterized protein</fullName>
    </submittedName>
</protein>